<keyword evidence="4 6" id="KW-0472">Membrane</keyword>
<feature type="transmembrane region" description="Helical" evidence="6">
    <location>
        <begin position="78"/>
        <end position="96"/>
    </location>
</feature>
<dbReference type="STRING" id="1027371.GOALK_030_00340"/>
<evidence type="ECO:0000256" key="3">
    <source>
        <dbReference type="ARBA" id="ARBA00022989"/>
    </source>
</evidence>
<dbReference type="Proteomes" id="UP000003558">
    <property type="component" value="Unassembled WGS sequence"/>
</dbReference>
<evidence type="ECO:0008006" key="9">
    <source>
        <dbReference type="Google" id="ProtNLM"/>
    </source>
</evidence>
<dbReference type="AlphaFoldDB" id="F9VS48"/>
<accession>F9VS48</accession>
<evidence type="ECO:0000256" key="5">
    <source>
        <dbReference type="SAM" id="MobiDB-lite"/>
    </source>
</evidence>
<keyword evidence="2 6" id="KW-0812">Transmembrane</keyword>
<dbReference type="PANTHER" id="PTHR30520">
    <property type="entry name" value="FORMATE TRANSPORTER-RELATED"/>
    <property type="match status" value="1"/>
</dbReference>
<evidence type="ECO:0000256" key="2">
    <source>
        <dbReference type="ARBA" id="ARBA00022692"/>
    </source>
</evidence>
<comment type="caution">
    <text evidence="7">The sequence shown here is derived from an EMBL/GenBank/DDBJ whole genome shotgun (WGS) entry which is preliminary data.</text>
</comment>
<evidence type="ECO:0000313" key="7">
    <source>
        <dbReference type="EMBL" id="GAA11437.1"/>
    </source>
</evidence>
<feature type="compositionally biased region" description="Basic and acidic residues" evidence="5">
    <location>
        <begin position="271"/>
        <end position="284"/>
    </location>
</feature>
<dbReference type="InterPro" id="IPR023271">
    <property type="entry name" value="Aquaporin-like"/>
</dbReference>
<feature type="compositionally biased region" description="Basic and acidic residues" evidence="5">
    <location>
        <begin position="7"/>
        <end position="18"/>
    </location>
</feature>
<feature type="transmembrane region" description="Helical" evidence="6">
    <location>
        <begin position="164"/>
        <end position="184"/>
    </location>
</feature>
<dbReference type="Pfam" id="PF01226">
    <property type="entry name" value="Form_Nir_trans"/>
    <property type="match status" value="1"/>
</dbReference>
<sequence length="290" mass="31411">MAMTANQRDHEDDRRAAGRADGPLEQQLEESFDEVVTEGTERLYRAVRTVLITGFFGGLEVGLGVMAMLAVVHETGSHLLGGLAFSIGLIAIYLAHSELFTEDFLMPIAAVVARKGSVLQLIKLWVGTLLANLLGGWVIMWLITRSFPEWNETLSESAHHFVDAPLSLQSICLAVLGGAVMTLLTRMQQGTSSDPAKIAATVGTAFLLAGLQLFHSVLDSLLIFGAIQVGGGVTVVGWLSWFWYTVVFNIIGGIVLVTALRLLRTKELVEQERQAPGPDSDRNDVPSGRK</sequence>
<comment type="subcellular location">
    <subcellularLocation>
        <location evidence="1">Membrane</location>
        <topology evidence="1">Multi-pass membrane protein</topology>
    </subcellularLocation>
</comment>
<evidence type="ECO:0000256" key="6">
    <source>
        <dbReference type="SAM" id="Phobius"/>
    </source>
</evidence>
<dbReference type="Gene3D" id="1.20.1080.10">
    <property type="entry name" value="Glycerol uptake facilitator protein"/>
    <property type="match status" value="1"/>
</dbReference>
<dbReference type="InterPro" id="IPR000292">
    <property type="entry name" value="For/NO2_transpt"/>
</dbReference>
<evidence type="ECO:0000256" key="1">
    <source>
        <dbReference type="ARBA" id="ARBA00004141"/>
    </source>
</evidence>
<feature type="transmembrane region" description="Helical" evidence="6">
    <location>
        <begin position="241"/>
        <end position="263"/>
    </location>
</feature>
<proteinExistence type="predicted"/>
<name>F9VS48_9ACTN</name>
<feature type="region of interest" description="Disordered" evidence="5">
    <location>
        <begin position="271"/>
        <end position="290"/>
    </location>
</feature>
<dbReference type="eggNOG" id="COG2116">
    <property type="taxonomic scope" value="Bacteria"/>
</dbReference>
<protein>
    <recommendedName>
        <fullName evidence="9">Formate transporter</fullName>
    </recommendedName>
</protein>
<feature type="transmembrane region" description="Helical" evidence="6">
    <location>
        <begin position="50"/>
        <end position="72"/>
    </location>
</feature>
<dbReference type="PANTHER" id="PTHR30520:SF2">
    <property type="entry name" value="INNER MEMBRANE PROTEIN YFDC"/>
    <property type="match status" value="1"/>
</dbReference>
<evidence type="ECO:0000313" key="8">
    <source>
        <dbReference type="Proteomes" id="UP000003558"/>
    </source>
</evidence>
<dbReference type="EMBL" id="BACI01000030">
    <property type="protein sequence ID" value="GAA11437.1"/>
    <property type="molecule type" value="Genomic_DNA"/>
</dbReference>
<feature type="transmembrane region" description="Helical" evidence="6">
    <location>
        <begin position="205"/>
        <end position="229"/>
    </location>
</feature>
<evidence type="ECO:0000256" key="4">
    <source>
        <dbReference type="ARBA" id="ARBA00023136"/>
    </source>
</evidence>
<feature type="transmembrane region" description="Helical" evidence="6">
    <location>
        <begin position="124"/>
        <end position="144"/>
    </location>
</feature>
<reference evidence="7 8" key="1">
    <citation type="submission" date="2011-05" db="EMBL/GenBank/DDBJ databases">
        <title>Whole genome shotgun sequence of Gordonia alkanivorans NBRC 16433.</title>
        <authorList>
            <person name="Hosoyama A."/>
            <person name="Nakamura S."/>
            <person name="Takarada H."/>
            <person name="Tsuchikane K."/>
            <person name="Yamazaki S."/>
            <person name="Fujita N."/>
        </authorList>
    </citation>
    <scope>NUCLEOTIDE SEQUENCE [LARGE SCALE GENOMIC DNA]</scope>
    <source>
        <strain evidence="7 8">NBRC 16433</strain>
    </source>
</reference>
<gene>
    <name evidence="7" type="ORF">GOALK_030_00340</name>
</gene>
<dbReference type="GO" id="GO:0015499">
    <property type="term" value="F:formate transmembrane transporter activity"/>
    <property type="evidence" value="ECO:0007669"/>
    <property type="project" value="TreeGrafter"/>
</dbReference>
<feature type="region of interest" description="Disordered" evidence="5">
    <location>
        <begin position="1"/>
        <end position="23"/>
    </location>
</feature>
<dbReference type="GO" id="GO:0005886">
    <property type="term" value="C:plasma membrane"/>
    <property type="evidence" value="ECO:0007669"/>
    <property type="project" value="TreeGrafter"/>
</dbReference>
<organism evidence="7 8">
    <name type="scientific">Gordonia alkanivorans NBRC 16433</name>
    <dbReference type="NCBI Taxonomy" id="1027371"/>
    <lineage>
        <taxon>Bacteria</taxon>
        <taxon>Bacillati</taxon>
        <taxon>Actinomycetota</taxon>
        <taxon>Actinomycetes</taxon>
        <taxon>Mycobacteriales</taxon>
        <taxon>Gordoniaceae</taxon>
        <taxon>Gordonia</taxon>
    </lineage>
</organism>
<keyword evidence="3 6" id="KW-1133">Transmembrane helix</keyword>